<comment type="caution">
    <text evidence="2">The sequence shown here is derived from an EMBL/GenBank/DDBJ whole genome shotgun (WGS) entry which is preliminary data.</text>
</comment>
<evidence type="ECO:0000313" key="2">
    <source>
        <dbReference type="EMBL" id="KAL2058904.1"/>
    </source>
</evidence>
<organism evidence="2 3">
    <name type="scientific">Lepraria finkii</name>
    <dbReference type="NCBI Taxonomy" id="1340010"/>
    <lineage>
        <taxon>Eukaryota</taxon>
        <taxon>Fungi</taxon>
        <taxon>Dikarya</taxon>
        <taxon>Ascomycota</taxon>
        <taxon>Pezizomycotina</taxon>
        <taxon>Lecanoromycetes</taxon>
        <taxon>OSLEUM clade</taxon>
        <taxon>Lecanoromycetidae</taxon>
        <taxon>Lecanorales</taxon>
        <taxon>Lecanorineae</taxon>
        <taxon>Stereocaulaceae</taxon>
        <taxon>Lepraria</taxon>
    </lineage>
</organism>
<feature type="region of interest" description="Disordered" evidence="1">
    <location>
        <begin position="1"/>
        <end position="39"/>
    </location>
</feature>
<gene>
    <name evidence="2" type="ORF">ABVK25_000196</name>
</gene>
<dbReference type="Proteomes" id="UP001590951">
    <property type="component" value="Unassembled WGS sequence"/>
</dbReference>
<evidence type="ECO:0000256" key="1">
    <source>
        <dbReference type="SAM" id="MobiDB-lite"/>
    </source>
</evidence>
<accession>A0ABR4BM75</accession>
<dbReference type="EMBL" id="JBHFEH010000001">
    <property type="protein sequence ID" value="KAL2058904.1"/>
    <property type="molecule type" value="Genomic_DNA"/>
</dbReference>
<sequence>MVHVEHENGICGERVDISNAPNKEVSEIDRGGSSTKPEQRQHFSSLTLYSICCTILASNGSFPVRGNFCASDALDQRLRPGLLHQPRRQKLILGGGSGIKAL</sequence>
<protein>
    <submittedName>
        <fullName evidence="2">Uncharacterized protein</fullName>
    </submittedName>
</protein>
<proteinExistence type="predicted"/>
<feature type="compositionally biased region" description="Basic and acidic residues" evidence="1">
    <location>
        <begin position="1"/>
        <end position="16"/>
    </location>
</feature>
<name>A0ABR4BM75_9LECA</name>
<reference evidence="2 3" key="1">
    <citation type="submission" date="2024-09" db="EMBL/GenBank/DDBJ databases">
        <title>Rethinking Asexuality: The Enigmatic Case of Functional Sexual Genes in Lepraria (Stereocaulaceae).</title>
        <authorList>
            <person name="Doellman M."/>
            <person name="Sun Y."/>
            <person name="Barcenas-Pena A."/>
            <person name="Lumbsch H.T."/>
            <person name="Grewe F."/>
        </authorList>
    </citation>
    <scope>NUCLEOTIDE SEQUENCE [LARGE SCALE GENOMIC DNA]</scope>
    <source>
        <strain evidence="2 3">Grewe 0041</strain>
    </source>
</reference>
<keyword evidence="3" id="KW-1185">Reference proteome</keyword>
<evidence type="ECO:0000313" key="3">
    <source>
        <dbReference type="Proteomes" id="UP001590951"/>
    </source>
</evidence>